<organism evidence="1">
    <name type="scientific">uncultured Caudovirales phage</name>
    <dbReference type="NCBI Taxonomy" id="2100421"/>
    <lineage>
        <taxon>Viruses</taxon>
        <taxon>Duplodnaviria</taxon>
        <taxon>Heunggongvirae</taxon>
        <taxon>Uroviricota</taxon>
        <taxon>Caudoviricetes</taxon>
        <taxon>Peduoviridae</taxon>
        <taxon>Maltschvirus</taxon>
        <taxon>Maltschvirus maltsch</taxon>
    </lineage>
</organism>
<name>A0A2H4IZ57_9CAUD</name>
<reference evidence="1" key="1">
    <citation type="submission" date="2017-06" db="EMBL/GenBank/DDBJ databases">
        <title>Novel phages from South African skin metaviromes.</title>
        <authorList>
            <person name="van Zyl L.J."/>
            <person name="Abrahams Y."/>
            <person name="Stander E.A."/>
            <person name="Kirby B.M."/>
            <person name="Clavaud C."/>
            <person name="Farcet C."/>
            <person name="Breton L."/>
            <person name="Trindade M.I."/>
        </authorList>
    </citation>
    <scope>NUCLEOTIDE SEQUENCE</scope>
</reference>
<gene>
    <name evidence="1" type="ORF">7AX1_30</name>
</gene>
<sequence>MNIQRKWSMPNSKTFNIKPIRAIIDSYVEKLNADSLIVDPFSNENEIINRGLFNFITNDIDTQYETDYNLDALDFLKLLDTNSVDLVLYDPPYSPRQVSEVYKKLGKSVNMKTTQSSYWSNQKKEISRIVKQGGYVITCGWNSGGIGKSNGFEIIEILLVAHGGWHNDTIVTVERKVK</sequence>
<dbReference type="Gene3D" id="3.40.50.150">
    <property type="entry name" value="Vaccinia Virus protein VP39"/>
    <property type="match status" value="1"/>
</dbReference>
<proteinExistence type="predicted"/>
<protein>
    <recommendedName>
        <fullName evidence="2">Adenine-specific DNA methylase</fullName>
    </recommendedName>
</protein>
<dbReference type="SUPFAM" id="SSF53335">
    <property type="entry name" value="S-adenosyl-L-methionine-dependent methyltransferases"/>
    <property type="match status" value="1"/>
</dbReference>
<evidence type="ECO:0000313" key="1">
    <source>
        <dbReference type="EMBL" id="ASN67854.1"/>
    </source>
</evidence>
<accession>A0A2H4IZ57</accession>
<dbReference type="InterPro" id="IPR029063">
    <property type="entry name" value="SAM-dependent_MTases_sf"/>
</dbReference>
<evidence type="ECO:0008006" key="2">
    <source>
        <dbReference type="Google" id="ProtNLM"/>
    </source>
</evidence>
<dbReference type="EMBL" id="MF417868">
    <property type="protein sequence ID" value="ASN67854.1"/>
    <property type="molecule type" value="Genomic_DNA"/>
</dbReference>